<feature type="coiled-coil region" evidence="12">
    <location>
        <begin position="676"/>
        <end position="773"/>
    </location>
</feature>
<dbReference type="Proteomes" id="UP000887568">
    <property type="component" value="Unplaced"/>
</dbReference>
<dbReference type="PANTHER" id="PTHR19306:SF6">
    <property type="entry name" value="STRUCTURAL MAINTENANCE OF CHROMOSOMES PROTEIN 6"/>
    <property type="match status" value="1"/>
</dbReference>
<dbReference type="SUPFAM" id="SSF57997">
    <property type="entry name" value="Tropomyosin"/>
    <property type="match status" value="1"/>
</dbReference>
<dbReference type="OrthoDB" id="10072614at2759"/>
<evidence type="ECO:0000256" key="8">
    <source>
        <dbReference type="ARBA" id="ARBA00023054"/>
    </source>
</evidence>
<keyword evidence="4" id="KW-0158">Chromosome</keyword>
<evidence type="ECO:0000256" key="7">
    <source>
        <dbReference type="ARBA" id="ARBA00022840"/>
    </source>
</evidence>
<dbReference type="CTD" id="79677"/>
<dbReference type="GeneID" id="119728680"/>
<dbReference type="Gene3D" id="6.10.250.3110">
    <property type="match status" value="1"/>
</dbReference>
<dbReference type="GO" id="GO:0030915">
    <property type="term" value="C:Smc5-Smc6 complex"/>
    <property type="evidence" value="ECO:0007669"/>
    <property type="project" value="TreeGrafter"/>
</dbReference>
<evidence type="ECO:0000256" key="5">
    <source>
        <dbReference type="ARBA" id="ARBA00022741"/>
    </source>
</evidence>
<dbReference type="InterPro" id="IPR027417">
    <property type="entry name" value="P-loop_NTPase"/>
</dbReference>
<evidence type="ECO:0000256" key="6">
    <source>
        <dbReference type="ARBA" id="ARBA00022763"/>
    </source>
</evidence>
<dbReference type="Pfam" id="PF02463">
    <property type="entry name" value="SMC_N"/>
    <property type="match status" value="1"/>
</dbReference>
<keyword evidence="11" id="KW-0539">Nucleus</keyword>
<evidence type="ECO:0000259" key="14">
    <source>
        <dbReference type="Pfam" id="PF02463"/>
    </source>
</evidence>
<evidence type="ECO:0000256" key="11">
    <source>
        <dbReference type="ARBA" id="ARBA00023242"/>
    </source>
</evidence>
<dbReference type="AlphaFoldDB" id="A0A914A019"/>
<feature type="compositionally biased region" description="Basic and acidic residues" evidence="13">
    <location>
        <begin position="351"/>
        <end position="375"/>
    </location>
</feature>
<dbReference type="OMA" id="MCHDHFY"/>
<evidence type="ECO:0000313" key="15">
    <source>
        <dbReference type="EnsemblMetazoa" id="XP_038056930.1"/>
    </source>
</evidence>
<evidence type="ECO:0000256" key="3">
    <source>
        <dbReference type="ARBA" id="ARBA00006793"/>
    </source>
</evidence>
<evidence type="ECO:0000256" key="12">
    <source>
        <dbReference type="SAM" id="Coils"/>
    </source>
</evidence>
<evidence type="ECO:0000256" key="13">
    <source>
        <dbReference type="SAM" id="MobiDB-lite"/>
    </source>
</evidence>
<dbReference type="GO" id="GO:0035861">
    <property type="term" value="C:site of double-strand break"/>
    <property type="evidence" value="ECO:0007669"/>
    <property type="project" value="TreeGrafter"/>
</dbReference>
<keyword evidence="7" id="KW-0067">ATP-binding</keyword>
<dbReference type="RefSeq" id="XP_038056930.1">
    <property type="nucleotide sequence ID" value="XM_038201002.1"/>
</dbReference>
<keyword evidence="16" id="KW-1185">Reference proteome</keyword>
<protein>
    <recommendedName>
        <fullName evidence="14">RecF/RecN/SMC N-terminal domain-containing protein</fullName>
    </recommendedName>
</protein>
<organism evidence="15 16">
    <name type="scientific">Patiria miniata</name>
    <name type="common">Bat star</name>
    <name type="synonym">Asterina miniata</name>
    <dbReference type="NCBI Taxonomy" id="46514"/>
    <lineage>
        <taxon>Eukaryota</taxon>
        <taxon>Metazoa</taxon>
        <taxon>Echinodermata</taxon>
        <taxon>Eleutherozoa</taxon>
        <taxon>Asterozoa</taxon>
        <taxon>Asteroidea</taxon>
        <taxon>Valvatacea</taxon>
        <taxon>Valvatida</taxon>
        <taxon>Asterinidae</taxon>
        <taxon>Patiria</taxon>
    </lineage>
</organism>
<keyword evidence="10" id="KW-0234">DNA repair</keyword>
<evidence type="ECO:0000256" key="2">
    <source>
        <dbReference type="ARBA" id="ARBA00004286"/>
    </source>
</evidence>
<dbReference type="GO" id="GO:0005524">
    <property type="term" value="F:ATP binding"/>
    <property type="evidence" value="ECO:0007669"/>
    <property type="project" value="UniProtKB-KW"/>
</dbReference>
<feature type="coiled-coil region" evidence="12">
    <location>
        <begin position="291"/>
        <end position="318"/>
    </location>
</feature>
<evidence type="ECO:0000256" key="10">
    <source>
        <dbReference type="ARBA" id="ARBA00023204"/>
    </source>
</evidence>
<dbReference type="GO" id="GO:0003697">
    <property type="term" value="F:single-stranded DNA binding"/>
    <property type="evidence" value="ECO:0007669"/>
    <property type="project" value="TreeGrafter"/>
</dbReference>
<comment type="subcellular location">
    <subcellularLocation>
        <location evidence="2">Chromosome</location>
    </subcellularLocation>
    <subcellularLocation>
        <location evidence="1">Nucleus</location>
    </subcellularLocation>
</comment>
<proteinExistence type="inferred from homology"/>
<feature type="region of interest" description="Disordered" evidence="13">
    <location>
        <begin position="1"/>
        <end position="40"/>
    </location>
</feature>
<comment type="similarity">
    <text evidence="3">Belongs to the SMC family. SMC6 subfamily.</text>
</comment>
<keyword evidence="9" id="KW-0233">DNA recombination</keyword>
<evidence type="ECO:0000256" key="1">
    <source>
        <dbReference type="ARBA" id="ARBA00004123"/>
    </source>
</evidence>
<dbReference type="EnsemblMetazoa" id="XM_038201002.1">
    <property type="protein sequence ID" value="XP_038056930.1"/>
    <property type="gene ID" value="LOC119728680"/>
</dbReference>
<evidence type="ECO:0000256" key="9">
    <source>
        <dbReference type="ARBA" id="ARBA00023172"/>
    </source>
</evidence>
<dbReference type="InterPro" id="IPR003395">
    <property type="entry name" value="RecF/RecN/SMC_N"/>
</dbReference>
<dbReference type="GO" id="GO:0000724">
    <property type="term" value="P:double-strand break repair via homologous recombination"/>
    <property type="evidence" value="ECO:0007669"/>
    <property type="project" value="TreeGrafter"/>
</dbReference>
<keyword evidence="8 12" id="KW-0175">Coiled coil</keyword>
<evidence type="ECO:0000256" key="4">
    <source>
        <dbReference type="ARBA" id="ARBA00022454"/>
    </source>
</evidence>
<sequence>MSKSSSKQKLQDEAPSAKRARRGTPTMSSDDISDSQEENLSQVADIELSPEAEYGIIEHVSVKNFMCHKRLEFNFGPNVNFIVGRNGSGKSAVLTAIVVGLGGKATATNRGSSIKNFIKNTEQQGEVTIKLRNRGLDAYRPDLYGSTIIVERRLKADGMSSYKLRAKDGRVISQKYAELQQIKDQFNIQIDNPMSILNQDTSRNFLHSQDPKDKYSFFLKATQLEQMSNDYANIQQHRDMMQNTLSRKEEILPELQREVFQNEQRFKDLDSIQKLQKKRDDLMHIAAWAQVAAEEKVLETMQKELRQEESRMPKFDEKIEASEAKVASRETHFRELQDQLTELGEKIKELQPQHAMAKAEMDKEKKKERDLEKKVRSNQNQLKSLNVDKNDLQSRINELKNSARRDYEDERNKREAEIQKLQEHIQAQEAQCTTLEQDLEQFISALNRAKEQTYGLRTRDADIKHNMDAKVRRIRHLEDSRKDRLKLYGDFMPTLLNEINKATQRFHHKPKGPIGNYLKLRDPRWAIGIEACLKGLLYRFCCHDYHDMNILNQLISRYVPNKKQRPGIIVSAFQDQRYDISQGAVQCQDYPSLLDMLDIEDPIIYNCLIDQRGVESILLVETSQDARNLLRLHTPHNCSQAFTLSGDQVYAGRDQRYYSNRSTKAKVLQGDVEEDISDMQNEVQVLGQQQKDVQQQLKDLDTTIRQNEQQKRRANTQRLKLKDTINQLIYDKRQLEAVEDVPPVDVSTLEEEVATLEREIEAYQATLDDLGAHYKLIHKEYDTLKQQFSAMDEQMKNFADKVEPIKDDVLSATAEIESAKNHLKHYTNKKKEHVDNLNALQKRQDDKAKLVQEMIGKAKQVHAERIATARKPQNIDSEIDQITKRIEKEQQSKGDPEQIIRRYDETKRSYIKIKKELTMFRKFIEKLDKLLELRKSTFLVVRRHIALRTKFFFIMTLSKRGYNGKITFNHRDGELHITVQPTQGDGMGSQDMKSLSGGERSFSTVCFIMALWESMETPFRALDEFDVFMDMVNRRISMDLMLAVAKEQRMRQFIFLTPLDMSKISASHLVRISRMPDPICDGQSVLPFEPVNRRSDADEENA</sequence>
<dbReference type="Gene3D" id="1.10.287.1490">
    <property type="match status" value="1"/>
</dbReference>
<feature type="coiled-coil region" evidence="12">
    <location>
        <begin position="224"/>
        <end position="258"/>
    </location>
</feature>
<feature type="domain" description="RecF/RecN/SMC N-terminal" evidence="14">
    <location>
        <begin position="57"/>
        <end position="1071"/>
    </location>
</feature>
<dbReference type="GO" id="GO:0003684">
    <property type="term" value="F:damaged DNA binding"/>
    <property type="evidence" value="ECO:0007669"/>
    <property type="project" value="TreeGrafter"/>
</dbReference>
<keyword evidence="5" id="KW-0547">Nucleotide-binding</keyword>
<dbReference type="Gene3D" id="3.40.50.300">
    <property type="entry name" value="P-loop containing nucleotide triphosphate hydrolases"/>
    <property type="match status" value="2"/>
</dbReference>
<dbReference type="GO" id="GO:0005634">
    <property type="term" value="C:nucleus"/>
    <property type="evidence" value="ECO:0007669"/>
    <property type="project" value="UniProtKB-SubCell"/>
</dbReference>
<dbReference type="PANTHER" id="PTHR19306">
    <property type="entry name" value="STRUCTURAL MAINTENANCE OF CHROMOSOMES 5,6 SMC5, SMC6"/>
    <property type="match status" value="1"/>
</dbReference>
<keyword evidence="6" id="KW-0227">DNA damage</keyword>
<reference evidence="15" key="1">
    <citation type="submission" date="2022-11" db="UniProtKB">
        <authorList>
            <consortium name="EnsemblMetazoa"/>
        </authorList>
    </citation>
    <scope>IDENTIFICATION</scope>
</reference>
<name>A0A914A019_PATMI</name>
<evidence type="ECO:0000313" key="16">
    <source>
        <dbReference type="Proteomes" id="UP000887568"/>
    </source>
</evidence>
<dbReference type="SUPFAM" id="SSF52540">
    <property type="entry name" value="P-loop containing nucleoside triphosphate hydrolases"/>
    <property type="match status" value="1"/>
</dbReference>
<feature type="coiled-coil region" evidence="12">
    <location>
        <begin position="809"/>
        <end position="843"/>
    </location>
</feature>
<accession>A0A914A019</accession>
<feature type="region of interest" description="Disordered" evidence="13">
    <location>
        <begin position="351"/>
        <end position="378"/>
    </location>
</feature>